<sequence length="222" mass="24413">MEDYYYDDETDLDAAEHMTGAMEALFRYNEMTKKFVLIRTLQGLGRIDYRQTKPATKKAGPGSYGIYQGIYLIDVIPANNTSYNYRVEHLTPNTDYIFMVTPVNDYWSMPGATINIRTQSGSTPPVWPVGSKASSGGTTTRIALIGWTEALDDTGVTGYRIMNGAQVIAELDGHTRWKGIEDLTPGTIYTFTVEARDAAGNWSTTGPSVTVTTLASNGIPLQ</sequence>
<dbReference type="SMART" id="SM00060">
    <property type="entry name" value="FN3"/>
    <property type="match status" value="2"/>
</dbReference>
<evidence type="ECO:0000259" key="1">
    <source>
        <dbReference type="PROSITE" id="PS50853"/>
    </source>
</evidence>
<dbReference type="Gene3D" id="2.60.40.10">
    <property type="entry name" value="Immunoglobulins"/>
    <property type="match status" value="2"/>
</dbReference>
<protein>
    <recommendedName>
        <fullName evidence="1">Fibronectin type-III domain-containing protein</fullName>
    </recommendedName>
</protein>
<dbReference type="EMBL" id="JBHSAM010000020">
    <property type="protein sequence ID" value="MFC4099737.1"/>
    <property type="molecule type" value="Genomic_DNA"/>
</dbReference>
<dbReference type="InterPro" id="IPR013783">
    <property type="entry name" value="Ig-like_fold"/>
</dbReference>
<dbReference type="Proteomes" id="UP001595715">
    <property type="component" value="Unassembled WGS sequence"/>
</dbReference>
<dbReference type="InterPro" id="IPR003961">
    <property type="entry name" value="FN3_dom"/>
</dbReference>
<name>A0ABV8JXR6_9BACL</name>
<evidence type="ECO:0000313" key="2">
    <source>
        <dbReference type="EMBL" id="MFC4099737.1"/>
    </source>
</evidence>
<reference evidence="3" key="1">
    <citation type="journal article" date="2019" name="Int. J. Syst. Evol. Microbiol.">
        <title>The Global Catalogue of Microorganisms (GCM) 10K type strain sequencing project: providing services to taxonomists for standard genome sequencing and annotation.</title>
        <authorList>
            <consortium name="The Broad Institute Genomics Platform"/>
            <consortium name="The Broad Institute Genome Sequencing Center for Infectious Disease"/>
            <person name="Wu L."/>
            <person name="Ma J."/>
        </authorList>
    </citation>
    <scope>NUCLEOTIDE SEQUENCE [LARGE SCALE GENOMIC DNA]</scope>
    <source>
        <strain evidence="3">IBRC-M 10987</strain>
    </source>
</reference>
<dbReference type="CDD" id="cd00063">
    <property type="entry name" value="FN3"/>
    <property type="match status" value="2"/>
</dbReference>
<comment type="caution">
    <text evidence="2">The sequence shown here is derived from an EMBL/GenBank/DDBJ whole genome shotgun (WGS) entry which is preliminary data.</text>
</comment>
<dbReference type="SUPFAM" id="SSF49265">
    <property type="entry name" value="Fibronectin type III"/>
    <property type="match status" value="1"/>
</dbReference>
<accession>A0ABV8JXR6</accession>
<dbReference type="PROSITE" id="PS50853">
    <property type="entry name" value="FN3"/>
    <property type="match status" value="1"/>
</dbReference>
<feature type="domain" description="Fibronectin type-III" evidence="1">
    <location>
        <begin position="124"/>
        <end position="216"/>
    </location>
</feature>
<keyword evidence="3" id="KW-1185">Reference proteome</keyword>
<dbReference type="RefSeq" id="WP_377718419.1">
    <property type="nucleotide sequence ID" value="NZ_JBHSAM010000020.1"/>
</dbReference>
<gene>
    <name evidence="2" type="ORF">ACFOZ8_08715</name>
</gene>
<evidence type="ECO:0000313" key="3">
    <source>
        <dbReference type="Proteomes" id="UP001595715"/>
    </source>
</evidence>
<dbReference type="InterPro" id="IPR036116">
    <property type="entry name" value="FN3_sf"/>
</dbReference>
<organism evidence="2 3">
    <name type="scientific">Paenibacillus xanthanilyticus</name>
    <dbReference type="NCBI Taxonomy" id="1783531"/>
    <lineage>
        <taxon>Bacteria</taxon>
        <taxon>Bacillati</taxon>
        <taxon>Bacillota</taxon>
        <taxon>Bacilli</taxon>
        <taxon>Bacillales</taxon>
        <taxon>Paenibacillaceae</taxon>
        <taxon>Paenibacillus</taxon>
    </lineage>
</organism>
<proteinExistence type="predicted"/>